<reference evidence="4 5" key="1">
    <citation type="submission" date="2023-07" db="EMBL/GenBank/DDBJ databases">
        <title>Genomic Encyclopedia of Type Strains, Phase IV (KMG-IV): sequencing the most valuable type-strain genomes for metagenomic binning, comparative biology and taxonomic classification.</title>
        <authorList>
            <person name="Goeker M."/>
        </authorList>
    </citation>
    <scope>NUCLEOTIDE SEQUENCE [LARGE SCALE GENOMIC DNA]</scope>
    <source>
        <strain evidence="4 5">DSM 22170</strain>
    </source>
</reference>
<dbReference type="InterPro" id="IPR021416">
    <property type="entry name" value="DUF3048_N"/>
</dbReference>
<dbReference type="Gene3D" id="3.50.90.10">
    <property type="entry name" value="YerB-like"/>
    <property type="match status" value="1"/>
</dbReference>
<dbReference type="Proteomes" id="UP001185028">
    <property type="component" value="Unassembled WGS sequence"/>
</dbReference>
<feature type="region of interest" description="Disordered" evidence="1">
    <location>
        <begin position="236"/>
        <end position="318"/>
    </location>
</feature>
<dbReference type="RefSeq" id="WP_229686036.1">
    <property type="nucleotide sequence ID" value="NZ_BMMB01000021.1"/>
</dbReference>
<accession>A0ABU1J590</accession>
<protein>
    <recommendedName>
        <fullName evidence="6">DUF3048 domain-containing protein</fullName>
    </recommendedName>
</protein>
<proteinExistence type="predicted"/>
<feature type="compositionally biased region" description="Low complexity" evidence="1">
    <location>
        <begin position="255"/>
        <end position="318"/>
    </location>
</feature>
<evidence type="ECO:0000259" key="2">
    <source>
        <dbReference type="Pfam" id="PF11258"/>
    </source>
</evidence>
<feature type="domain" description="DUF3048" evidence="3">
    <location>
        <begin position="327"/>
        <end position="435"/>
    </location>
</feature>
<evidence type="ECO:0000313" key="5">
    <source>
        <dbReference type="Proteomes" id="UP001185028"/>
    </source>
</evidence>
<dbReference type="Pfam" id="PF11258">
    <property type="entry name" value="DUF3048"/>
    <property type="match status" value="1"/>
</dbReference>
<organism evidence="4 5">
    <name type="scientific">Paenibacillus hunanensis</name>
    <dbReference type="NCBI Taxonomy" id="539262"/>
    <lineage>
        <taxon>Bacteria</taxon>
        <taxon>Bacillati</taxon>
        <taxon>Bacillota</taxon>
        <taxon>Bacilli</taxon>
        <taxon>Bacillales</taxon>
        <taxon>Paenibacillaceae</taxon>
        <taxon>Paenibacillus</taxon>
    </lineage>
</organism>
<gene>
    <name evidence="4" type="ORF">JOC58_004604</name>
</gene>
<feature type="domain" description="DUF3048" evidence="2">
    <location>
        <begin position="78"/>
        <end position="219"/>
    </location>
</feature>
<evidence type="ECO:0000256" key="1">
    <source>
        <dbReference type="SAM" id="MobiDB-lite"/>
    </source>
</evidence>
<evidence type="ECO:0000313" key="4">
    <source>
        <dbReference type="EMBL" id="MDR6246659.1"/>
    </source>
</evidence>
<evidence type="ECO:0008006" key="6">
    <source>
        <dbReference type="Google" id="ProtNLM"/>
    </source>
</evidence>
<dbReference type="EMBL" id="JAVDQH010000036">
    <property type="protein sequence ID" value="MDR6246659.1"/>
    <property type="molecule type" value="Genomic_DNA"/>
</dbReference>
<name>A0ABU1J590_9BACL</name>
<dbReference type="SUPFAM" id="SSF159774">
    <property type="entry name" value="YerB-like"/>
    <property type="match status" value="2"/>
</dbReference>
<dbReference type="Pfam" id="PF17479">
    <property type="entry name" value="DUF3048_C"/>
    <property type="match status" value="1"/>
</dbReference>
<keyword evidence="5" id="KW-1185">Reference proteome</keyword>
<evidence type="ECO:0000259" key="3">
    <source>
        <dbReference type="Pfam" id="PF17479"/>
    </source>
</evidence>
<dbReference type="InterPro" id="IPR035328">
    <property type="entry name" value="DUF3048_C"/>
</dbReference>
<comment type="caution">
    <text evidence="4">The sequence shown here is derived from an EMBL/GenBank/DDBJ whole genome shotgun (WGS) entry which is preliminary data.</text>
</comment>
<feature type="compositionally biased region" description="Polar residues" evidence="1">
    <location>
        <begin position="236"/>
        <end position="254"/>
    </location>
</feature>
<dbReference type="InterPro" id="IPR023158">
    <property type="entry name" value="YerB-like_sf"/>
</dbReference>
<sequence>MNTGISVLLFKEESINLSLISKKFRWCMPILIATALTACQSDEATVPAPPSVSIPESTLQPEAVPEETVKQPAYTAPLTGLEVKQPDTSRPIAVMINNAPAARPQSGLSQADMVYEVLAEGGITRLVAVYQSYHGDVTIGPVRSIRPYLIGIGDSLHALLVHAGGSTDAYAILQGGGREHLDEITNASAPFWRDSSRKAPHNLYTNEVKLREAAAKKGYEETVTIPAFPFLAASSENNRATGSSGESTDAPATNETSGDTTTDATETTASGHEASSQTSSAHTTATATASTSTDHESTSATESSNSSSSASDPAASETSLEKANTIELRFLLQSYKVGYIYNATTGLYTRQINGKDHIDLNNKKPLTAANVIVLEGNYRVLDDIGRLSLNLNAGGEAVLFQQGKVVRGEWKHSKDDAIRFYSEGKEVPLVAGTTYYNIVPNTPSFNDHLTIDGEKWD</sequence>